<evidence type="ECO:0000256" key="4">
    <source>
        <dbReference type="ARBA" id="ARBA00023002"/>
    </source>
</evidence>
<evidence type="ECO:0000256" key="5">
    <source>
        <dbReference type="ARBA" id="ARBA00024042"/>
    </source>
</evidence>
<dbReference type="PIRSF" id="PIRSF000138">
    <property type="entry name" value="Al-hdrx_acd_dh"/>
    <property type="match status" value="1"/>
</dbReference>
<name>A0ABT1CK80_9HYPH</name>
<proteinExistence type="inferred from homology"/>
<dbReference type="InterPro" id="IPR037396">
    <property type="entry name" value="FMN_HAD"/>
</dbReference>
<dbReference type="InterPro" id="IPR000262">
    <property type="entry name" value="FMN-dep_DH"/>
</dbReference>
<keyword evidence="3" id="KW-0288">FMN</keyword>
<sequence>MSAKHPAADLQPTLRDYESRARALLSADRSAYFFGGAADQQTLAANQKAFSELELLPRVLRDLRGGSTRLTLLGESLSHPILVAPVAYQKLVHPDGEAAMAMGAAAQDAAMVLSSQSSIDAAVVRAASPGCNWFQLYWGPSRDANRALVQRVADLGFAAIVLTVDAPVQGARDNEARTGFQLPPDIAAVNLADMPAAQFAPLAPSESILFDRVAHITPRWSEVEWLCRKSPLPVIVKGVVHPADARQAIDAGAGAIIVSNHGGRTLDTMPATIRLLPAVAKAVDGAVPVLMDGGIRRGTDVLKALALGATAALAGRLPVAGLTVAGAAGVSHVLRLLRDELEIAMMLTGCASLDQITPDIIYRNE</sequence>
<dbReference type="PANTHER" id="PTHR10578">
    <property type="entry name" value="S -2-HYDROXY-ACID OXIDASE-RELATED"/>
    <property type="match status" value="1"/>
</dbReference>
<feature type="domain" description="FMN hydroxy acid dehydrogenase" evidence="6">
    <location>
        <begin position="6"/>
        <end position="365"/>
    </location>
</feature>
<organism evidence="7 8">
    <name type="scientific">Hoeflea alexandrii</name>
    <dbReference type="NCBI Taxonomy" id="288436"/>
    <lineage>
        <taxon>Bacteria</taxon>
        <taxon>Pseudomonadati</taxon>
        <taxon>Pseudomonadota</taxon>
        <taxon>Alphaproteobacteria</taxon>
        <taxon>Hyphomicrobiales</taxon>
        <taxon>Rhizobiaceae</taxon>
        <taxon>Hoeflea</taxon>
    </lineage>
</organism>
<dbReference type="InterPro" id="IPR012133">
    <property type="entry name" value="Alpha-hydoxy_acid_DH_FMN"/>
</dbReference>
<protein>
    <submittedName>
        <fullName evidence="7">Alpha-hydroxy-acid oxidizing protein</fullName>
    </submittedName>
</protein>
<comment type="cofactor">
    <cofactor evidence="1">
        <name>FMN</name>
        <dbReference type="ChEBI" id="CHEBI:58210"/>
    </cofactor>
</comment>
<reference evidence="7 8" key="1">
    <citation type="submission" date="2020-01" db="EMBL/GenBank/DDBJ databases">
        <title>Genomes of bacteria type strains.</title>
        <authorList>
            <person name="Chen J."/>
            <person name="Zhu S."/>
            <person name="Yang J."/>
        </authorList>
    </citation>
    <scope>NUCLEOTIDE SEQUENCE [LARGE SCALE GENOMIC DNA]</scope>
    <source>
        <strain evidence="7 8">DSM 16655</strain>
    </source>
</reference>
<keyword evidence="8" id="KW-1185">Reference proteome</keyword>
<keyword evidence="2" id="KW-0285">Flavoprotein</keyword>
<dbReference type="Pfam" id="PF01070">
    <property type="entry name" value="FMN_dh"/>
    <property type="match status" value="1"/>
</dbReference>
<evidence type="ECO:0000256" key="2">
    <source>
        <dbReference type="ARBA" id="ARBA00022630"/>
    </source>
</evidence>
<dbReference type="Gene3D" id="3.20.20.70">
    <property type="entry name" value="Aldolase class I"/>
    <property type="match status" value="1"/>
</dbReference>
<dbReference type="CDD" id="cd02809">
    <property type="entry name" value="alpha_hydroxyacid_oxid_FMN"/>
    <property type="match status" value="1"/>
</dbReference>
<accession>A0ABT1CK80</accession>
<dbReference type="PANTHER" id="PTHR10578:SF107">
    <property type="entry name" value="2-HYDROXYACID OXIDASE 1"/>
    <property type="match status" value="1"/>
</dbReference>
<comment type="caution">
    <text evidence="7">The sequence shown here is derived from an EMBL/GenBank/DDBJ whole genome shotgun (WGS) entry which is preliminary data.</text>
</comment>
<dbReference type="RefSeq" id="WP_252914184.1">
    <property type="nucleotide sequence ID" value="NZ_JAAAML010000001.1"/>
</dbReference>
<comment type="similarity">
    <text evidence="5">Belongs to the FMN-dependent alpha-hydroxy acid dehydrogenase family.</text>
</comment>
<evidence type="ECO:0000313" key="8">
    <source>
        <dbReference type="Proteomes" id="UP001320715"/>
    </source>
</evidence>
<dbReference type="Proteomes" id="UP001320715">
    <property type="component" value="Unassembled WGS sequence"/>
</dbReference>
<gene>
    <name evidence="7" type="ORF">GTW23_00330</name>
</gene>
<dbReference type="EMBL" id="JAAAML010000001">
    <property type="protein sequence ID" value="MCO6406602.1"/>
    <property type="molecule type" value="Genomic_DNA"/>
</dbReference>
<dbReference type="PROSITE" id="PS51349">
    <property type="entry name" value="FMN_HYDROXY_ACID_DH_2"/>
    <property type="match status" value="1"/>
</dbReference>
<evidence type="ECO:0000259" key="6">
    <source>
        <dbReference type="PROSITE" id="PS51349"/>
    </source>
</evidence>
<evidence type="ECO:0000313" key="7">
    <source>
        <dbReference type="EMBL" id="MCO6406602.1"/>
    </source>
</evidence>
<evidence type="ECO:0000256" key="1">
    <source>
        <dbReference type="ARBA" id="ARBA00001917"/>
    </source>
</evidence>
<evidence type="ECO:0000256" key="3">
    <source>
        <dbReference type="ARBA" id="ARBA00022643"/>
    </source>
</evidence>
<keyword evidence="4" id="KW-0560">Oxidoreductase</keyword>
<dbReference type="InterPro" id="IPR013785">
    <property type="entry name" value="Aldolase_TIM"/>
</dbReference>
<dbReference type="SUPFAM" id="SSF51395">
    <property type="entry name" value="FMN-linked oxidoreductases"/>
    <property type="match status" value="1"/>
</dbReference>